<evidence type="ECO:0000313" key="2">
    <source>
        <dbReference type="Proteomes" id="UP001142057"/>
    </source>
</evidence>
<name>A0ABT2ICD0_9FLAO</name>
<dbReference type="EMBL" id="JANZQH010000001">
    <property type="protein sequence ID" value="MCT2406261.1"/>
    <property type="molecule type" value="Genomic_DNA"/>
</dbReference>
<organism evidence="1 2">
    <name type="scientific">Chryseobacterium pyrolae</name>
    <dbReference type="NCBI Taxonomy" id="2987481"/>
    <lineage>
        <taxon>Bacteria</taxon>
        <taxon>Pseudomonadati</taxon>
        <taxon>Bacteroidota</taxon>
        <taxon>Flavobacteriia</taxon>
        <taxon>Flavobacteriales</taxon>
        <taxon>Weeksellaceae</taxon>
        <taxon>Chryseobacterium group</taxon>
        <taxon>Chryseobacterium</taxon>
    </lineage>
</organism>
<protein>
    <submittedName>
        <fullName evidence="1">Uncharacterized protein</fullName>
    </submittedName>
</protein>
<sequence length="187" mass="21656">MKKNKNKAIAFFACLYIFLCPLHLIFAQITIVGNAKMYIGSRASVYINEDHSSEVIVYNPSENFILKEKNKSSKFNKKTSRKNSKIKTANTYKNVPVKYKIQPRPVRSAHFFNNNPDCTVAVAQLNFHSKVSGKYAKVDYCFYFNVSLRSAIEQSDINLYADKTLKFNYFIRPPPKFDKKTTQYFIS</sequence>
<gene>
    <name evidence="1" type="ORF">NZD88_01670</name>
</gene>
<proteinExistence type="predicted"/>
<dbReference type="RefSeq" id="WP_259826917.1">
    <property type="nucleotide sequence ID" value="NZ_JANZQH010000001.1"/>
</dbReference>
<keyword evidence="2" id="KW-1185">Reference proteome</keyword>
<comment type="caution">
    <text evidence="1">The sequence shown here is derived from an EMBL/GenBank/DDBJ whole genome shotgun (WGS) entry which is preliminary data.</text>
</comment>
<reference evidence="1" key="1">
    <citation type="submission" date="2022-08" db="EMBL/GenBank/DDBJ databases">
        <title>Chryseobacterium antibioticum,isolated from the rhizosphere soil of Pyrola in Tibet.</title>
        <authorList>
            <person name="Kan Y."/>
        </authorList>
    </citation>
    <scope>NUCLEOTIDE SEQUENCE</scope>
    <source>
        <strain evidence="1">Pc2-12</strain>
    </source>
</reference>
<accession>A0ABT2ICD0</accession>
<evidence type="ECO:0000313" key="1">
    <source>
        <dbReference type="EMBL" id="MCT2406261.1"/>
    </source>
</evidence>
<dbReference type="Proteomes" id="UP001142057">
    <property type="component" value="Unassembled WGS sequence"/>
</dbReference>